<organism evidence="1 2">
    <name type="scientific">Sulfuriferula multivorans</name>
    <dbReference type="NCBI Taxonomy" id="1559896"/>
    <lineage>
        <taxon>Bacteria</taxon>
        <taxon>Pseudomonadati</taxon>
        <taxon>Pseudomonadota</taxon>
        <taxon>Betaproteobacteria</taxon>
        <taxon>Nitrosomonadales</taxon>
        <taxon>Sulfuricellaceae</taxon>
        <taxon>Sulfuriferula</taxon>
    </lineage>
</organism>
<comment type="caution">
    <text evidence="1">The sequence shown here is derived from an EMBL/GenBank/DDBJ whole genome shotgun (WGS) entry which is preliminary data.</text>
</comment>
<reference evidence="1 2" key="1">
    <citation type="journal article" date="2019" name="Front. Microbiol.">
        <title>Genomes of Neutrophilic Sulfur-Oxidizing Chemolithoautotrophs Representing 9 Proteobacterial Species From 8 Genera.</title>
        <authorList>
            <person name="Watanabe T."/>
            <person name="Kojima H."/>
            <person name="Umezawa K."/>
            <person name="Hori C."/>
            <person name="Takasuka T.E."/>
            <person name="Kato Y."/>
            <person name="Fukui M."/>
        </authorList>
    </citation>
    <scope>NUCLEOTIDE SEQUENCE [LARGE SCALE GENOMIC DNA]</scope>
    <source>
        <strain evidence="1 2">TTN</strain>
    </source>
</reference>
<protein>
    <submittedName>
        <fullName evidence="1">Uncharacterized protein</fullName>
    </submittedName>
</protein>
<gene>
    <name evidence="1" type="ORF">SFMTTN_2056</name>
</gene>
<evidence type="ECO:0000313" key="2">
    <source>
        <dbReference type="Proteomes" id="UP000286806"/>
    </source>
</evidence>
<dbReference type="Proteomes" id="UP000286806">
    <property type="component" value="Unassembled WGS sequence"/>
</dbReference>
<evidence type="ECO:0000313" key="1">
    <source>
        <dbReference type="EMBL" id="GBL46243.1"/>
    </source>
</evidence>
<accession>A0A401JF62</accession>
<sequence length="65" mass="7544">MDNPIQTNRRRTEMSELRRLLALGRVLAMLAQQSNDETLAELGAAWDRELMRLHSNQPIQPSREN</sequence>
<keyword evidence="2" id="KW-1185">Reference proteome</keyword>
<dbReference type="RefSeq" id="WP_124705030.1">
    <property type="nucleotide sequence ID" value="NZ_BGOW01000017.1"/>
</dbReference>
<proteinExistence type="predicted"/>
<dbReference type="EMBL" id="BGOW01000017">
    <property type="protein sequence ID" value="GBL46243.1"/>
    <property type="molecule type" value="Genomic_DNA"/>
</dbReference>
<name>A0A401JF62_9PROT</name>
<dbReference type="AlphaFoldDB" id="A0A401JF62"/>